<dbReference type="PANTHER" id="PTHR43806">
    <property type="entry name" value="PEPTIDASE S8"/>
    <property type="match status" value="1"/>
</dbReference>
<dbReference type="GO" id="GO:0004252">
    <property type="term" value="F:serine-type endopeptidase activity"/>
    <property type="evidence" value="ECO:0007669"/>
    <property type="project" value="InterPro"/>
</dbReference>
<evidence type="ECO:0000256" key="3">
    <source>
        <dbReference type="ARBA" id="ARBA00022801"/>
    </source>
</evidence>
<dbReference type="Proteomes" id="UP000799779">
    <property type="component" value="Unassembled WGS sequence"/>
</dbReference>
<dbReference type="InterPro" id="IPR050131">
    <property type="entry name" value="Peptidase_S8_subtilisin-like"/>
</dbReference>
<dbReference type="GO" id="GO:0006508">
    <property type="term" value="P:proteolysis"/>
    <property type="evidence" value="ECO:0007669"/>
    <property type="project" value="UniProtKB-KW"/>
</dbReference>
<gene>
    <name evidence="7" type="ORF">P154DRAFT_486463</name>
</gene>
<evidence type="ECO:0000256" key="4">
    <source>
        <dbReference type="ARBA" id="ARBA00022825"/>
    </source>
</evidence>
<evidence type="ECO:0000259" key="6">
    <source>
        <dbReference type="Pfam" id="PF00082"/>
    </source>
</evidence>
<feature type="domain" description="Peptidase S8/S53" evidence="6">
    <location>
        <begin position="281"/>
        <end position="518"/>
    </location>
</feature>
<reference evidence="7" key="1">
    <citation type="journal article" date="2020" name="Stud. Mycol.">
        <title>101 Dothideomycetes genomes: a test case for predicting lifestyles and emergence of pathogens.</title>
        <authorList>
            <person name="Haridas S."/>
            <person name="Albert R."/>
            <person name="Binder M."/>
            <person name="Bloem J."/>
            <person name="Labutti K."/>
            <person name="Salamov A."/>
            <person name="Andreopoulos B."/>
            <person name="Baker S."/>
            <person name="Barry K."/>
            <person name="Bills G."/>
            <person name="Bluhm B."/>
            <person name="Cannon C."/>
            <person name="Castanera R."/>
            <person name="Culley D."/>
            <person name="Daum C."/>
            <person name="Ezra D."/>
            <person name="Gonzalez J."/>
            <person name="Henrissat B."/>
            <person name="Kuo A."/>
            <person name="Liang C."/>
            <person name="Lipzen A."/>
            <person name="Lutzoni F."/>
            <person name="Magnuson J."/>
            <person name="Mondo S."/>
            <person name="Nolan M."/>
            <person name="Ohm R."/>
            <person name="Pangilinan J."/>
            <person name="Park H.-J."/>
            <person name="Ramirez L."/>
            <person name="Alfaro M."/>
            <person name="Sun H."/>
            <person name="Tritt A."/>
            <person name="Yoshinaga Y."/>
            <person name="Zwiers L.-H."/>
            <person name="Turgeon B."/>
            <person name="Goodwin S."/>
            <person name="Spatafora J."/>
            <person name="Crous P."/>
            <person name="Grigoriev I."/>
        </authorList>
    </citation>
    <scope>NUCLEOTIDE SEQUENCE</scope>
    <source>
        <strain evidence="7">CBS 123094</strain>
    </source>
</reference>
<comment type="similarity">
    <text evidence="1">Belongs to the peptidase S8 family.</text>
</comment>
<dbReference type="AlphaFoldDB" id="A0A6A5WPA5"/>
<proteinExistence type="inferred from homology"/>
<evidence type="ECO:0000313" key="8">
    <source>
        <dbReference type="Proteomes" id="UP000799779"/>
    </source>
</evidence>
<dbReference type="SUPFAM" id="SSF52743">
    <property type="entry name" value="Subtilisin-like"/>
    <property type="match status" value="1"/>
</dbReference>
<keyword evidence="4" id="KW-0720">Serine protease</keyword>
<dbReference type="PRINTS" id="PR00723">
    <property type="entry name" value="SUBTILISIN"/>
</dbReference>
<evidence type="ECO:0000313" key="7">
    <source>
        <dbReference type="EMBL" id="KAF2003750.1"/>
    </source>
</evidence>
<dbReference type="InterPro" id="IPR036852">
    <property type="entry name" value="Peptidase_S8/S53_dom_sf"/>
</dbReference>
<keyword evidence="8" id="KW-1185">Reference proteome</keyword>
<dbReference type="OrthoDB" id="206201at2759"/>
<dbReference type="InterPro" id="IPR023827">
    <property type="entry name" value="Peptidase_S8_Asp-AS"/>
</dbReference>
<name>A0A6A5WPA5_9PLEO</name>
<protein>
    <submittedName>
        <fullName evidence="7">Subtilisin-like protein</fullName>
    </submittedName>
</protein>
<evidence type="ECO:0000256" key="2">
    <source>
        <dbReference type="ARBA" id="ARBA00022670"/>
    </source>
</evidence>
<feature type="region of interest" description="Disordered" evidence="5">
    <location>
        <begin position="199"/>
        <end position="219"/>
    </location>
</feature>
<dbReference type="EMBL" id="ML977571">
    <property type="protein sequence ID" value="KAF2003750.1"/>
    <property type="molecule type" value="Genomic_DNA"/>
</dbReference>
<feature type="region of interest" description="Disordered" evidence="5">
    <location>
        <begin position="233"/>
        <end position="253"/>
    </location>
</feature>
<sequence>MKKQYPTLSETRIRFHFKEYRYSPILRQVILCRVPVELEIKKGEPKKRSDQLFFLRYLRERNVRNILKLTVDDQVNPHGDEEIEEAVRGTPSNPRLSHSFDVQILDWRKIDLCPGTIATASPNVREVHLRWSGNNSVLRGWSEPHGLPKLPYLKAIHLHYIMPSTRFKRMEDNVAAFRQRIKLSRDHWKGIIQSQSIKRAAGKETDKEKDIVPGPLKNMGVGELSDIGVIDHGQTDTADQRNSDGGTGSAQEVKEDPWFHYVTEFVIRMPDIPQNNLGLQNVTVALIDDGVDVFDKGLSAHYFPPGATFDTSSDGPGPANSSVSGHGTAMALAILKMCPYAHIIPFRLMTETDGKSFVPRPQPASAAKAIREALDRNVDIISMSWTISQEDGDKPNVGLNQLSALIAQIQTERGKRVPLMFCASHDDGPMDSAALASSYPRQIAVNKIFVIGAADASSGAAWPMTSDPHSLHFFFPGVDIKVVEPSEGQPIGDATEKKLTGSSIANAYAAGLAALLIHCTRLSVYYTKQMQLKSKLTTANVHPPAAEQIRTFDKMKEALNQLCVKNAHGQNFANPGSHFEKATEELKNRYERSSTVEDEMPDSIGPIATLVRNLCKF</sequence>
<keyword evidence="2" id="KW-0645">Protease</keyword>
<dbReference type="InterPro" id="IPR000209">
    <property type="entry name" value="Peptidase_S8/S53_dom"/>
</dbReference>
<evidence type="ECO:0000256" key="1">
    <source>
        <dbReference type="ARBA" id="ARBA00011073"/>
    </source>
</evidence>
<feature type="compositionally biased region" description="Basic and acidic residues" evidence="5">
    <location>
        <begin position="201"/>
        <end position="211"/>
    </location>
</feature>
<evidence type="ECO:0000256" key="5">
    <source>
        <dbReference type="SAM" id="MobiDB-lite"/>
    </source>
</evidence>
<dbReference type="PROSITE" id="PS00136">
    <property type="entry name" value="SUBTILASE_ASP"/>
    <property type="match status" value="1"/>
</dbReference>
<dbReference type="Pfam" id="PF00082">
    <property type="entry name" value="Peptidase_S8"/>
    <property type="match status" value="1"/>
</dbReference>
<keyword evidence="3" id="KW-0378">Hydrolase</keyword>
<accession>A0A6A5WPA5</accession>
<dbReference type="PANTHER" id="PTHR43806:SF11">
    <property type="entry name" value="CEREVISIN-RELATED"/>
    <property type="match status" value="1"/>
</dbReference>
<organism evidence="7 8">
    <name type="scientific">Amniculicola lignicola CBS 123094</name>
    <dbReference type="NCBI Taxonomy" id="1392246"/>
    <lineage>
        <taxon>Eukaryota</taxon>
        <taxon>Fungi</taxon>
        <taxon>Dikarya</taxon>
        <taxon>Ascomycota</taxon>
        <taxon>Pezizomycotina</taxon>
        <taxon>Dothideomycetes</taxon>
        <taxon>Pleosporomycetidae</taxon>
        <taxon>Pleosporales</taxon>
        <taxon>Amniculicolaceae</taxon>
        <taxon>Amniculicola</taxon>
    </lineage>
</organism>
<dbReference type="InterPro" id="IPR015500">
    <property type="entry name" value="Peptidase_S8_subtilisin-rel"/>
</dbReference>
<dbReference type="Gene3D" id="3.40.50.200">
    <property type="entry name" value="Peptidase S8/S53 domain"/>
    <property type="match status" value="1"/>
</dbReference>